<evidence type="ECO:0000256" key="1">
    <source>
        <dbReference type="SAM" id="Phobius"/>
    </source>
</evidence>
<keyword evidence="1" id="KW-0472">Membrane</keyword>
<organism evidence="3 4">
    <name type="scientific">Candidatus Enterovibrio altilux</name>
    <dbReference type="NCBI Taxonomy" id="1927128"/>
    <lineage>
        <taxon>Bacteria</taxon>
        <taxon>Pseudomonadati</taxon>
        <taxon>Pseudomonadota</taxon>
        <taxon>Gammaproteobacteria</taxon>
        <taxon>Vibrionales</taxon>
        <taxon>Vibrionaceae</taxon>
        <taxon>Enterovibrio</taxon>
    </lineage>
</organism>
<dbReference type="Pfam" id="PF13737">
    <property type="entry name" value="DDE_Tnp_1_5"/>
    <property type="match status" value="1"/>
</dbReference>
<evidence type="ECO:0000313" key="4">
    <source>
        <dbReference type="Proteomes" id="UP000218160"/>
    </source>
</evidence>
<evidence type="ECO:0000259" key="2">
    <source>
        <dbReference type="Pfam" id="PF13737"/>
    </source>
</evidence>
<accession>A0A291B7A0</accession>
<feature type="domain" description="Transposase DDE" evidence="2">
    <location>
        <begin position="3"/>
        <end position="86"/>
    </location>
</feature>
<dbReference type="KEGG" id="elux:BTN50_0342"/>
<proteinExistence type="predicted"/>
<dbReference type="OrthoDB" id="6382212at2"/>
<evidence type="ECO:0000313" key="3">
    <source>
        <dbReference type="EMBL" id="ATF08878.1"/>
    </source>
</evidence>
<dbReference type="EMBL" id="CP020660">
    <property type="protein sequence ID" value="ATF08878.1"/>
    <property type="molecule type" value="Genomic_DNA"/>
</dbReference>
<dbReference type="AlphaFoldDB" id="A0A291B7A0"/>
<feature type="transmembrane region" description="Helical" evidence="1">
    <location>
        <begin position="6"/>
        <end position="26"/>
    </location>
</feature>
<keyword evidence="1" id="KW-1133">Transmembrane helix</keyword>
<dbReference type="PANTHER" id="PTHR34631">
    <property type="match status" value="1"/>
</dbReference>
<dbReference type="PANTHER" id="PTHR34631:SF3">
    <property type="entry name" value="ISSOD12 TRANSPOSASE TNPA_ISSOD12"/>
    <property type="match status" value="1"/>
</dbReference>
<dbReference type="InterPro" id="IPR025668">
    <property type="entry name" value="Tnp_DDE_dom"/>
</dbReference>
<name>A0A291B7A0_9GAMM</name>
<sequence length="88" mass="9792">MGDFVSFSDLAITMALLVKCVFLMSLRGLRGCINSAFKFIQLPLLCPYYSRMSRRAHTVNIACKTKTKGTIQHLIINFTGLQVYGEGA</sequence>
<dbReference type="Proteomes" id="UP000218160">
    <property type="component" value="Chromosome 1"/>
</dbReference>
<dbReference type="InterPro" id="IPR053172">
    <property type="entry name" value="Tn903_transposase"/>
</dbReference>
<keyword evidence="1" id="KW-0812">Transmembrane</keyword>
<protein>
    <submittedName>
        <fullName evidence="3">Mobile element protein</fullName>
    </submittedName>
</protein>
<reference evidence="4" key="1">
    <citation type="submission" date="2017-04" db="EMBL/GenBank/DDBJ databases">
        <title>Genome evolution of the luminous symbionts of deep sea anglerfish.</title>
        <authorList>
            <person name="Hendry T.A."/>
        </authorList>
    </citation>
    <scope>NUCLEOTIDE SEQUENCE [LARGE SCALE GENOMIC DNA]</scope>
</reference>
<keyword evidence="4" id="KW-1185">Reference proteome</keyword>
<gene>
    <name evidence="3" type="ORF">BTN50_0342</name>
</gene>